<accession>A0A7S2J9E8</accession>
<dbReference type="EMBL" id="HBGU01076326">
    <property type="protein sequence ID" value="CAD9541282.1"/>
    <property type="molecule type" value="Transcribed_RNA"/>
</dbReference>
<reference evidence="3" key="1">
    <citation type="submission" date="2021-01" db="EMBL/GenBank/DDBJ databases">
        <authorList>
            <person name="Corre E."/>
            <person name="Pelletier E."/>
            <person name="Niang G."/>
            <person name="Scheremetjew M."/>
            <person name="Finn R."/>
            <person name="Kale V."/>
            <person name="Holt S."/>
            <person name="Cochrane G."/>
            <person name="Meng A."/>
            <person name="Brown T."/>
            <person name="Cohen L."/>
        </authorList>
    </citation>
    <scope>NUCLEOTIDE SEQUENCE</scope>
    <source>
        <strain evidence="3">UTEX LB 985</strain>
    </source>
</reference>
<evidence type="ECO:0000259" key="2">
    <source>
        <dbReference type="PROSITE" id="PS50118"/>
    </source>
</evidence>
<dbReference type="GO" id="GO:0005634">
    <property type="term" value="C:nucleus"/>
    <property type="evidence" value="ECO:0007669"/>
    <property type="project" value="UniProtKB-UniRule"/>
</dbReference>
<dbReference type="InterPro" id="IPR009071">
    <property type="entry name" value="HMG_box_dom"/>
</dbReference>
<organism evidence="3">
    <name type="scientific">Haptolina brevifila</name>
    <dbReference type="NCBI Taxonomy" id="156173"/>
    <lineage>
        <taxon>Eukaryota</taxon>
        <taxon>Haptista</taxon>
        <taxon>Haptophyta</taxon>
        <taxon>Prymnesiophyceae</taxon>
        <taxon>Prymnesiales</taxon>
        <taxon>Prymnesiaceae</taxon>
        <taxon>Haptolina</taxon>
    </lineage>
</organism>
<name>A0A7S2J9E8_9EUKA</name>
<dbReference type="SUPFAM" id="SSF47095">
    <property type="entry name" value="HMG-box"/>
    <property type="match status" value="1"/>
</dbReference>
<dbReference type="Gene3D" id="1.10.30.10">
    <property type="entry name" value="High mobility group box domain"/>
    <property type="match status" value="1"/>
</dbReference>
<feature type="domain" description="HMG box" evidence="2">
    <location>
        <begin position="20"/>
        <end position="80"/>
    </location>
</feature>
<evidence type="ECO:0000313" key="3">
    <source>
        <dbReference type="EMBL" id="CAD9541282.1"/>
    </source>
</evidence>
<keyword evidence="1" id="KW-0539">Nucleus</keyword>
<dbReference type="GO" id="GO:0003677">
    <property type="term" value="F:DNA binding"/>
    <property type="evidence" value="ECO:0007669"/>
    <property type="project" value="UniProtKB-UniRule"/>
</dbReference>
<sequence>MASAAVRAVLQASLKKVSDRKAAVSAYICFGHAMRAKTPEVTMKELGAQWKALNAISKAPYEKEAADKKAASEAQEPVARGWVLKKKLSDEQLEIFADKIAEAAIKAFLREQIARADQGITEQTSVKSVGSIVSSILSEGKPLKHPKVSMLIKPVPSARSVGAEHEV</sequence>
<protein>
    <recommendedName>
        <fullName evidence="2">HMG box domain-containing protein</fullName>
    </recommendedName>
</protein>
<proteinExistence type="predicted"/>
<dbReference type="AlphaFoldDB" id="A0A7S2J9E8"/>
<feature type="DNA-binding region" description="HMG box" evidence="1">
    <location>
        <begin position="20"/>
        <end position="80"/>
    </location>
</feature>
<gene>
    <name evidence="3" type="ORF">CBRE1094_LOCUS41617</name>
</gene>
<dbReference type="InterPro" id="IPR036910">
    <property type="entry name" value="HMG_box_dom_sf"/>
</dbReference>
<keyword evidence="1" id="KW-0238">DNA-binding</keyword>
<evidence type="ECO:0000256" key="1">
    <source>
        <dbReference type="PROSITE-ProRule" id="PRU00267"/>
    </source>
</evidence>
<dbReference type="PROSITE" id="PS50118">
    <property type="entry name" value="HMG_BOX_2"/>
    <property type="match status" value="1"/>
</dbReference>